<dbReference type="OrthoDB" id="9804578at2"/>
<dbReference type="SUPFAM" id="SSF51366">
    <property type="entry name" value="Ribulose-phoshate binding barrel"/>
    <property type="match status" value="1"/>
</dbReference>
<comment type="caution">
    <text evidence="10">The sequence shown here is derived from an EMBL/GenBank/DDBJ whole genome shotgun (WGS) entry which is preliminary data.</text>
</comment>
<keyword evidence="6 8" id="KW-0456">Lyase</keyword>
<feature type="active site" description="Proton acceptor" evidence="8">
    <location>
        <position position="54"/>
    </location>
</feature>
<reference evidence="10 11" key="1">
    <citation type="submission" date="2019-07" db="EMBL/GenBank/DDBJ databases">
        <title>New species of Amycolatopsis and Streptomyces.</title>
        <authorList>
            <person name="Duangmal K."/>
            <person name="Teo W.F.A."/>
            <person name="Lipun K."/>
        </authorList>
    </citation>
    <scope>NUCLEOTIDE SEQUENCE [LARGE SCALE GENOMIC DNA]</scope>
    <source>
        <strain evidence="10 11">NBRC 106415</strain>
    </source>
</reference>
<gene>
    <name evidence="8" type="primary">trpA</name>
    <name evidence="10" type="ORF">FNH08_01075</name>
</gene>
<dbReference type="RefSeq" id="WP_152769315.1">
    <property type="nucleotide sequence ID" value="NZ_VJZC01000003.1"/>
</dbReference>
<evidence type="ECO:0000256" key="9">
    <source>
        <dbReference type="RuleBase" id="RU003662"/>
    </source>
</evidence>
<dbReference type="GO" id="GO:0004834">
    <property type="term" value="F:tryptophan synthase activity"/>
    <property type="evidence" value="ECO:0007669"/>
    <property type="project" value="UniProtKB-UniRule"/>
</dbReference>
<keyword evidence="4 8" id="KW-0822">Tryptophan biosynthesis</keyword>
<dbReference type="InterPro" id="IPR002028">
    <property type="entry name" value="Trp_synthase_suA"/>
</dbReference>
<feature type="active site" description="Proton acceptor" evidence="8">
    <location>
        <position position="65"/>
    </location>
</feature>
<dbReference type="PROSITE" id="PS00167">
    <property type="entry name" value="TRP_SYNTHASE_ALPHA"/>
    <property type="match status" value="1"/>
</dbReference>
<protein>
    <recommendedName>
        <fullName evidence="8">Tryptophan synthase alpha chain</fullName>
        <ecNumber evidence="8">4.2.1.20</ecNumber>
    </recommendedName>
</protein>
<dbReference type="InterPro" id="IPR018204">
    <property type="entry name" value="Trp_synthase_alpha_AS"/>
</dbReference>
<dbReference type="InterPro" id="IPR013785">
    <property type="entry name" value="Aldolase_TIM"/>
</dbReference>
<proteinExistence type="inferred from homology"/>
<evidence type="ECO:0000256" key="5">
    <source>
        <dbReference type="ARBA" id="ARBA00023141"/>
    </source>
</evidence>
<dbReference type="Gene3D" id="3.20.20.70">
    <property type="entry name" value="Aldolase class I"/>
    <property type="match status" value="1"/>
</dbReference>
<dbReference type="HAMAP" id="MF_00131">
    <property type="entry name" value="Trp_synth_alpha"/>
    <property type="match status" value="1"/>
</dbReference>
<evidence type="ECO:0000313" key="10">
    <source>
        <dbReference type="EMBL" id="MPY55832.1"/>
    </source>
</evidence>
<dbReference type="Proteomes" id="UP000400924">
    <property type="component" value="Unassembled WGS sequence"/>
</dbReference>
<dbReference type="UniPathway" id="UPA00035">
    <property type="reaction ID" value="UER00044"/>
</dbReference>
<evidence type="ECO:0000313" key="11">
    <source>
        <dbReference type="Proteomes" id="UP000400924"/>
    </source>
</evidence>
<evidence type="ECO:0000256" key="6">
    <source>
        <dbReference type="ARBA" id="ARBA00023239"/>
    </source>
</evidence>
<dbReference type="EC" id="4.2.1.20" evidence="8"/>
<dbReference type="Pfam" id="PF00290">
    <property type="entry name" value="Trp_syntA"/>
    <property type="match status" value="1"/>
</dbReference>
<name>A0A5N8X8S9_9ACTN</name>
<dbReference type="EMBL" id="VJZC01000003">
    <property type="protein sequence ID" value="MPY55832.1"/>
    <property type="molecule type" value="Genomic_DNA"/>
</dbReference>
<evidence type="ECO:0000256" key="7">
    <source>
        <dbReference type="ARBA" id="ARBA00049047"/>
    </source>
</evidence>
<comment type="catalytic activity">
    <reaction evidence="7 8">
        <text>(1S,2R)-1-C-(indol-3-yl)glycerol 3-phosphate + L-serine = D-glyceraldehyde 3-phosphate + L-tryptophan + H2O</text>
        <dbReference type="Rhea" id="RHEA:10532"/>
        <dbReference type="ChEBI" id="CHEBI:15377"/>
        <dbReference type="ChEBI" id="CHEBI:33384"/>
        <dbReference type="ChEBI" id="CHEBI:57912"/>
        <dbReference type="ChEBI" id="CHEBI:58866"/>
        <dbReference type="ChEBI" id="CHEBI:59776"/>
        <dbReference type="EC" id="4.2.1.20"/>
    </reaction>
</comment>
<evidence type="ECO:0000256" key="2">
    <source>
        <dbReference type="ARBA" id="ARBA00011270"/>
    </source>
</evidence>
<evidence type="ECO:0000256" key="3">
    <source>
        <dbReference type="ARBA" id="ARBA00022605"/>
    </source>
</evidence>
<dbReference type="PANTHER" id="PTHR43406:SF1">
    <property type="entry name" value="TRYPTOPHAN SYNTHASE ALPHA CHAIN, CHLOROPLASTIC"/>
    <property type="match status" value="1"/>
</dbReference>
<evidence type="ECO:0000256" key="4">
    <source>
        <dbReference type="ARBA" id="ARBA00022822"/>
    </source>
</evidence>
<accession>A0A5N8X8S9</accession>
<dbReference type="GO" id="GO:0005829">
    <property type="term" value="C:cytosol"/>
    <property type="evidence" value="ECO:0007669"/>
    <property type="project" value="TreeGrafter"/>
</dbReference>
<keyword evidence="5 8" id="KW-0057">Aromatic amino acid biosynthesis</keyword>
<dbReference type="InterPro" id="IPR011060">
    <property type="entry name" value="RibuloseP-bd_barrel"/>
</dbReference>
<comment type="pathway">
    <text evidence="1 8">Amino-acid biosynthesis; L-tryptophan biosynthesis; L-tryptophan from chorismate: step 5/5.</text>
</comment>
<organism evidence="10 11">
    <name type="scientific">Streptomyces spongiae</name>
    <dbReference type="NCBI Taxonomy" id="565072"/>
    <lineage>
        <taxon>Bacteria</taxon>
        <taxon>Bacillati</taxon>
        <taxon>Actinomycetota</taxon>
        <taxon>Actinomycetes</taxon>
        <taxon>Kitasatosporales</taxon>
        <taxon>Streptomycetaceae</taxon>
        <taxon>Streptomyces</taxon>
    </lineage>
</organism>
<keyword evidence="11" id="KW-1185">Reference proteome</keyword>
<keyword evidence="3 8" id="KW-0028">Amino-acid biosynthesis</keyword>
<dbReference type="PANTHER" id="PTHR43406">
    <property type="entry name" value="TRYPTOPHAN SYNTHASE, ALPHA CHAIN"/>
    <property type="match status" value="1"/>
</dbReference>
<evidence type="ECO:0000256" key="8">
    <source>
        <dbReference type="HAMAP-Rule" id="MF_00131"/>
    </source>
</evidence>
<comment type="subunit">
    <text evidence="2 8">Tetramer of two alpha and two beta chains.</text>
</comment>
<dbReference type="AlphaFoldDB" id="A0A5N8X8S9"/>
<sequence>MTVTQGVDLESHLRRRLEKKPLLLMTHLVVGYPSLEANWAMLEAMDSAGVDLVELQMPFSEPIADGPSFVKANHDAITAGTPWDAYFDLAARASERFSFEIVFMGYYNSVFTMGAERFCEKLSEAGMRGFIVPDLPPEEAADLTAAARDRELAPIFIMTPANSEARLAEIGSHASGFVYCAARKGVTGRKTDLSEGVAAFLERCRTATSVPLGLGFGIRTADDVRELRGLADIAIIGTAGLDAWEGLGADGYRQYLKDLVAETV</sequence>
<dbReference type="CDD" id="cd04724">
    <property type="entry name" value="Tryptophan_synthase_alpha"/>
    <property type="match status" value="1"/>
</dbReference>
<dbReference type="NCBIfam" id="TIGR00262">
    <property type="entry name" value="trpA"/>
    <property type="match status" value="1"/>
</dbReference>
<comment type="function">
    <text evidence="8">The alpha subunit is responsible for the aldol cleavage of indoleglycerol phosphate to indole and glyceraldehyde 3-phosphate.</text>
</comment>
<comment type="similarity">
    <text evidence="8 9">Belongs to the TrpA family.</text>
</comment>
<evidence type="ECO:0000256" key="1">
    <source>
        <dbReference type="ARBA" id="ARBA00004733"/>
    </source>
</evidence>